<reference evidence="1 2" key="1">
    <citation type="submission" date="2020-03" db="EMBL/GenBank/DDBJ databases">
        <title>Soil Listeria distribution.</title>
        <authorList>
            <person name="Liao J."/>
            <person name="Wiedmann M."/>
        </authorList>
    </citation>
    <scope>NUCLEOTIDE SEQUENCE [LARGE SCALE GENOMIC DNA]</scope>
    <source>
        <strain evidence="1 2">FSL L7-1523</strain>
    </source>
</reference>
<name>A0A841ZB80_9LIST</name>
<dbReference type="AlphaFoldDB" id="A0A841ZB80"/>
<dbReference type="RefSeq" id="WP_185427260.1">
    <property type="nucleotide sequence ID" value="NZ_JAARRL010000031.1"/>
</dbReference>
<dbReference type="Proteomes" id="UP000564536">
    <property type="component" value="Unassembled WGS sequence"/>
</dbReference>
<gene>
    <name evidence="1" type="ORF">HB943_14720</name>
</gene>
<evidence type="ECO:0000313" key="1">
    <source>
        <dbReference type="EMBL" id="MBC1501852.1"/>
    </source>
</evidence>
<sequence length="408" mass="46432">MADIIHDFRQTTVNKLDKIIQDSDSSQLGIFDALGDWTVSIPEIEDNSDGEFTRYYEAVLERHDIEKKEFNDILIKVKETDEYFEGRGSSLQVELKTFNDKLRDLSELITPAFITAPQDVWSGIVHYLGTKNTEVLYNELDDSNREMYDQLVDMYGFSEAEAILLTSVYDKSKSISDQELTDNDLGFYIGKRDELFFSIMASFYYANPRGETSILFRIAFINEAGILSIPTSNILLKKMGFDDTQIKSMERAIIKQHNVLINEVDETPLNTNEAGRQYSDFAHFSAVIATLLNPDNKYSDALVSYHGDISSALPLGTPSMGNDDYKADLDAENIKARMQATIPNISYYEASKQYYSELRTGVTTRGGEFKEIMGGDAWLDKYKKESIVDNEVAKKFFEALDNNQNYIE</sequence>
<comment type="caution">
    <text evidence="1">The sequence shown here is derived from an EMBL/GenBank/DDBJ whole genome shotgun (WGS) entry which is preliminary data.</text>
</comment>
<dbReference type="EMBL" id="JAARRL010000031">
    <property type="protein sequence ID" value="MBC1501852.1"/>
    <property type="molecule type" value="Genomic_DNA"/>
</dbReference>
<protein>
    <submittedName>
        <fullName evidence="1">Uncharacterized protein</fullName>
    </submittedName>
</protein>
<organism evidence="1 2">
    <name type="scientific">Listeria weihenstephanensis</name>
    <dbReference type="NCBI Taxonomy" id="1006155"/>
    <lineage>
        <taxon>Bacteria</taxon>
        <taxon>Bacillati</taxon>
        <taxon>Bacillota</taxon>
        <taxon>Bacilli</taxon>
        <taxon>Bacillales</taxon>
        <taxon>Listeriaceae</taxon>
        <taxon>Listeria</taxon>
    </lineage>
</organism>
<accession>A0A841ZB80</accession>
<proteinExistence type="predicted"/>
<evidence type="ECO:0000313" key="2">
    <source>
        <dbReference type="Proteomes" id="UP000564536"/>
    </source>
</evidence>